<dbReference type="AlphaFoldDB" id="A0A645EL58"/>
<evidence type="ECO:0000313" key="1">
    <source>
        <dbReference type="EMBL" id="MPN01859.1"/>
    </source>
</evidence>
<protein>
    <submittedName>
        <fullName evidence="1">Uncharacterized protein</fullName>
    </submittedName>
</protein>
<reference evidence="1" key="1">
    <citation type="submission" date="2019-08" db="EMBL/GenBank/DDBJ databases">
        <authorList>
            <person name="Kucharzyk K."/>
            <person name="Murdoch R.W."/>
            <person name="Higgins S."/>
            <person name="Loffler F."/>
        </authorList>
    </citation>
    <scope>NUCLEOTIDE SEQUENCE</scope>
</reference>
<proteinExistence type="predicted"/>
<dbReference type="EMBL" id="VSSQ01047839">
    <property type="protein sequence ID" value="MPN01859.1"/>
    <property type="molecule type" value="Genomic_DNA"/>
</dbReference>
<comment type="caution">
    <text evidence="1">The sequence shown here is derived from an EMBL/GenBank/DDBJ whole genome shotgun (WGS) entry which is preliminary data.</text>
</comment>
<sequence length="161" mass="19154">MEYNFYDQYFTYFGEDIYTYYNLYTQPDSNEIHCAEYEAYANAADPDGFLRNYKDYYAALCHLYGENNIYEYSYKGLEDSFDDVVYCDIDTLQSKLYAFEEGCYYISWEIPGQLVFYQVFVDQGNVIQGTNQRYYDVYITLQLNTPDGEEYNLNDGEMQAL</sequence>
<organism evidence="1">
    <name type="scientific">bioreactor metagenome</name>
    <dbReference type="NCBI Taxonomy" id="1076179"/>
    <lineage>
        <taxon>unclassified sequences</taxon>
        <taxon>metagenomes</taxon>
        <taxon>ecological metagenomes</taxon>
    </lineage>
</organism>
<gene>
    <name evidence="1" type="ORF">SDC9_149071</name>
</gene>
<accession>A0A645EL58</accession>
<name>A0A645EL58_9ZZZZ</name>